<dbReference type="PANTHER" id="PTHR10039:SF17">
    <property type="entry name" value="FUNGAL STAND N-TERMINAL GOODBYE DOMAIN-CONTAINING PROTEIN-RELATED"/>
    <property type="match status" value="1"/>
</dbReference>
<evidence type="ECO:0000259" key="6">
    <source>
        <dbReference type="Pfam" id="PF24883"/>
    </source>
</evidence>
<dbReference type="GeneID" id="27349410"/>
<dbReference type="CDD" id="cd05233">
    <property type="entry name" value="SDR_c"/>
    <property type="match status" value="1"/>
</dbReference>
<dbReference type="InterPro" id="IPR027417">
    <property type="entry name" value="P-loop_NTPase"/>
</dbReference>
<dbReference type="Pfam" id="PF00106">
    <property type="entry name" value="adh_short"/>
    <property type="match status" value="1"/>
</dbReference>
<proteinExistence type="predicted"/>
<dbReference type="InterPro" id="IPR036770">
    <property type="entry name" value="Ankyrin_rpt-contain_sf"/>
</dbReference>
<dbReference type="Gene3D" id="3.40.50.720">
    <property type="entry name" value="NAD(P)-binding Rossmann-like Domain"/>
    <property type="match status" value="1"/>
</dbReference>
<evidence type="ECO:0000313" key="8">
    <source>
        <dbReference type="Proteomes" id="UP000054466"/>
    </source>
</evidence>
<evidence type="ECO:0000256" key="2">
    <source>
        <dbReference type="PROSITE-ProRule" id="PRU00023"/>
    </source>
</evidence>
<dbReference type="PRINTS" id="PR01415">
    <property type="entry name" value="ANKYRIN"/>
</dbReference>
<dbReference type="PROSITE" id="PS50297">
    <property type="entry name" value="ANK_REP_REGION"/>
    <property type="match status" value="4"/>
</dbReference>
<dbReference type="PRINTS" id="PR00081">
    <property type="entry name" value="GDHRDH"/>
</dbReference>
<dbReference type="Gene3D" id="3.40.50.300">
    <property type="entry name" value="P-loop containing nucleotide triphosphate hydrolases"/>
    <property type="match status" value="1"/>
</dbReference>
<organism evidence="7 8">
    <name type="scientific">Cladophialophora immunda</name>
    <dbReference type="NCBI Taxonomy" id="569365"/>
    <lineage>
        <taxon>Eukaryota</taxon>
        <taxon>Fungi</taxon>
        <taxon>Dikarya</taxon>
        <taxon>Ascomycota</taxon>
        <taxon>Pezizomycotina</taxon>
        <taxon>Eurotiomycetes</taxon>
        <taxon>Chaetothyriomycetidae</taxon>
        <taxon>Chaetothyriales</taxon>
        <taxon>Herpotrichiellaceae</taxon>
        <taxon>Cladophialophora</taxon>
    </lineage>
</organism>
<feature type="domain" description="Nephrocystin 3-like N-terminal" evidence="6">
    <location>
        <begin position="387"/>
        <end position="550"/>
    </location>
</feature>
<evidence type="ECO:0000256" key="1">
    <source>
        <dbReference type="ARBA" id="ARBA00022737"/>
    </source>
</evidence>
<keyword evidence="8" id="KW-1185">Reference proteome</keyword>
<dbReference type="InterPro" id="IPR036291">
    <property type="entry name" value="NAD(P)-bd_dom_sf"/>
</dbReference>
<dbReference type="Pfam" id="PF24883">
    <property type="entry name" value="NPHP3_N"/>
    <property type="match status" value="1"/>
</dbReference>
<sequence length="1379" mass="154929">MSNKLPDSDQQKGISKPGTRQTKKGFRDRFLKAIRPDSPPPASRVKSIPRSSHRKVLQGQGDKHAEDAQIASSSASAAPAEAELINVQDRQRMTVDSYKDKDMWARAEEELRRDAQKREKMEKYDRILEDYFASKLKPIGTLERREQFLGFLSLEIEKLNRADSEILPTNKAKRFFRSAVESIIASKGIITAATAPCLPASVACAGVVVLLSFCVQAADQRHVLLDGLNAISGSIRRLAEYEALLSKDDNQQVEEVQILITVACRNIIEFQTRAVCFLQLNPVESKIRNMFKWDRWDELLLAIKDAEAKIQGCAERKSLNVICNIFNKLDEVKTELRGTIDEGFSKVAATQEAIARKKSASTFLRLLYNKACPYEGSKNRNRERVTGTCDWFTDHDLFKGWNSPTENIHKTSGVLYVTADPGCGKSVLSRYLVDQILPDDGRTVCYFFFKDDFEDQKSSLNAVCTLLHQLFDLNPHLLTDTVLSRHDGRGEKFVESFPELWNTFVDAASCRETVCVIDALDECRDSDRRELIDAITGTQVPNLKFLVTSRPYEHIRREVCRKRNTQIPLIHLQGDRGPTADAIVQEIRLVVESRVDETADLFNLEPDERELMKTQLESVPNRTYLWITLVFDGLMDSKRGLDKSDIMDLTRKLPQSANDAYEKILMKSLDPGEARRLLHVILAAKRPLSLTEMSIAMAFKGVDCERQRTSAEGRIIPESRMRGHLRDICGLFVAVVDNKVYLLHQTAREFLIRDTTKDTAEEWEALELSGDARTEDGPGSYLWKHSIDPADCNSVLAETCIQYLLSELVKKNASMLEYSATYWADHYRQSKEGYQEAAKGLTRNLCLPSETRTTWTELHNKHHPNNITIPMTGSPLCLVSALGLEKTVKMFLDDQDSASGHLQNGIDSKDREKGRTPLMWAAASGFVAVVKLLLEKEANLEVKDYNSRTPLSNAAYYGHETVVKLLLEKGADLEVQDKIGRTPLSWAACDGNEVVVKLLLEKGADLEVKDDIGRTPLSNAAFYGNETVVKLLLEKGANLEVKDDSEERPALLIEKTKLQESIMAFEFPDHYGQRFTPTLHHQAEGPTLPENNRRSPFVVVVTGAGKGLGVYISLAYARAGATGICISSRTQSDLDALEKRLKEVNPKLEVLSVICDTAKPEAVKALADQVRGRWNGRLDVAIANAGVISQYLYDTDPRTGEKTNRRLPRGIIEDDDFQRVIDINVLGSYYVAKYFTPLLVAPENPSTVRGYVVLTSLACQLTESSFVPTAYNVAKLANVRMVEHMATDHRAEGLLAFAVHPGAVLTPQTENHSTQKGDAWDTRLTEDIGLCGGWLTWLTRERREWLSGRYLAVTWDVDELEAMKDDIVREDKLKFKMAV</sequence>
<accession>A0A0D2CLV7</accession>
<dbReference type="STRING" id="569365.A0A0D2CLV7"/>
<dbReference type="OrthoDB" id="1933717at2759"/>
<name>A0A0D2CLV7_9EURO</name>
<dbReference type="SUPFAM" id="SSF51735">
    <property type="entry name" value="NAD(P)-binding Rossmann-fold domains"/>
    <property type="match status" value="1"/>
</dbReference>
<dbReference type="PROSITE" id="PS50088">
    <property type="entry name" value="ANK_REPEAT"/>
    <property type="match status" value="4"/>
</dbReference>
<dbReference type="HOGENOM" id="CLU_000288_34_7_1"/>
<dbReference type="Pfam" id="PF17100">
    <property type="entry name" value="NACHT_N"/>
    <property type="match status" value="1"/>
</dbReference>
<feature type="compositionally biased region" description="Basic and acidic residues" evidence="3">
    <location>
        <begin position="1"/>
        <end position="10"/>
    </location>
</feature>
<dbReference type="InterPro" id="IPR056884">
    <property type="entry name" value="NPHP3-like_N"/>
</dbReference>
<dbReference type="VEuPathDB" id="FungiDB:PV07_10216"/>
<feature type="compositionally biased region" description="Low complexity" evidence="3">
    <location>
        <begin position="68"/>
        <end position="81"/>
    </location>
</feature>
<feature type="domain" description="NWD NACHT-NTPase N-terminal" evidence="4">
    <location>
        <begin position="102"/>
        <end position="311"/>
    </location>
</feature>
<dbReference type="Proteomes" id="UP000054466">
    <property type="component" value="Unassembled WGS sequence"/>
</dbReference>
<evidence type="ECO:0000313" key="7">
    <source>
        <dbReference type="EMBL" id="KIW24504.1"/>
    </source>
</evidence>
<reference evidence="7 8" key="1">
    <citation type="submission" date="2015-01" db="EMBL/GenBank/DDBJ databases">
        <title>The Genome Sequence of Cladophialophora immunda CBS83496.</title>
        <authorList>
            <consortium name="The Broad Institute Genomics Platform"/>
            <person name="Cuomo C."/>
            <person name="de Hoog S."/>
            <person name="Gorbushina A."/>
            <person name="Stielow B."/>
            <person name="Teixiera M."/>
            <person name="Abouelleil A."/>
            <person name="Chapman S.B."/>
            <person name="Priest M."/>
            <person name="Young S.K."/>
            <person name="Wortman J."/>
            <person name="Nusbaum C."/>
            <person name="Birren B."/>
        </authorList>
    </citation>
    <scope>NUCLEOTIDE SEQUENCE [LARGE SCALE GENOMIC DNA]</scope>
    <source>
        <strain evidence="7 8">CBS 83496</strain>
    </source>
</reference>
<feature type="repeat" description="ANK" evidence="2">
    <location>
        <begin position="979"/>
        <end position="1011"/>
    </location>
</feature>
<protein>
    <submittedName>
        <fullName evidence="7">Uncharacterized protein</fullName>
    </submittedName>
</protein>
<dbReference type="InterPro" id="IPR031359">
    <property type="entry name" value="NACHT_N"/>
</dbReference>
<evidence type="ECO:0000259" key="4">
    <source>
        <dbReference type="Pfam" id="PF17100"/>
    </source>
</evidence>
<feature type="repeat" description="ANK" evidence="2">
    <location>
        <begin position="946"/>
        <end position="978"/>
    </location>
</feature>
<dbReference type="Gene3D" id="1.25.40.20">
    <property type="entry name" value="Ankyrin repeat-containing domain"/>
    <property type="match status" value="2"/>
</dbReference>
<dbReference type="RefSeq" id="XP_016244720.1">
    <property type="nucleotide sequence ID" value="XM_016397529.1"/>
</dbReference>
<dbReference type="SMART" id="SM00248">
    <property type="entry name" value="ANK"/>
    <property type="match status" value="4"/>
</dbReference>
<dbReference type="SUPFAM" id="SSF48403">
    <property type="entry name" value="Ankyrin repeat"/>
    <property type="match status" value="1"/>
</dbReference>
<evidence type="ECO:0000259" key="5">
    <source>
        <dbReference type="Pfam" id="PF22939"/>
    </source>
</evidence>
<keyword evidence="2" id="KW-0040">ANK repeat</keyword>
<dbReference type="PANTHER" id="PTHR10039">
    <property type="entry name" value="AMELOGENIN"/>
    <property type="match status" value="1"/>
</dbReference>
<dbReference type="Pfam" id="PF13637">
    <property type="entry name" value="Ank_4"/>
    <property type="match status" value="1"/>
</dbReference>
<dbReference type="InterPro" id="IPR002110">
    <property type="entry name" value="Ankyrin_rpt"/>
</dbReference>
<dbReference type="EMBL" id="KN847045">
    <property type="protein sequence ID" value="KIW24504.1"/>
    <property type="molecule type" value="Genomic_DNA"/>
</dbReference>
<feature type="compositionally biased region" description="Basic and acidic residues" evidence="3">
    <location>
        <begin position="25"/>
        <end position="35"/>
    </location>
</feature>
<feature type="region of interest" description="Disordered" evidence="3">
    <location>
        <begin position="1"/>
        <end position="81"/>
    </location>
</feature>
<dbReference type="Pfam" id="PF22939">
    <property type="entry name" value="WHD_GPIID"/>
    <property type="match status" value="1"/>
</dbReference>
<feature type="repeat" description="ANK" evidence="2">
    <location>
        <begin position="913"/>
        <end position="945"/>
    </location>
</feature>
<dbReference type="SUPFAM" id="SSF52540">
    <property type="entry name" value="P-loop containing nucleoside triphosphate hydrolases"/>
    <property type="match status" value="1"/>
</dbReference>
<feature type="repeat" description="ANK" evidence="2">
    <location>
        <begin position="1012"/>
        <end position="1044"/>
    </location>
</feature>
<dbReference type="InterPro" id="IPR002347">
    <property type="entry name" value="SDR_fam"/>
</dbReference>
<feature type="domain" description="GPI inositol-deacylase winged helix" evidence="5">
    <location>
        <begin position="673"/>
        <end position="756"/>
    </location>
</feature>
<dbReference type="Pfam" id="PF12796">
    <property type="entry name" value="Ank_2"/>
    <property type="match status" value="1"/>
</dbReference>
<gene>
    <name evidence="7" type="ORF">PV07_10216</name>
</gene>
<evidence type="ECO:0000256" key="3">
    <source>
        <dbReference type="SAM" id="MobiDB-lite"/>
    </source>
</evidence>
<dbReference type="InterPro" id="IPR054471">
    <property type="entry name" value="GPIID_WHD"/>
</dbReference>
<keyword evidence="1" id="KW-0677">Repeat</keyword>